<dbReference type="PANTHER" id="PTHR11660:SF53">
    <property type="entry name" value="SOLUTE CARRIER FAMILY 40 MEMBER 3, CHLOROPLASTIC"/>
    <property type="match status" value="1"/>
</dbReference>
<feature type="transmembrane region" description="Helical" evidence="6">
    <location>
        <begin position="123"/>
        <end position="143"/>
    </location>
</feature>
<keyword evidence="6" id="KW-0406">Ion transport</keyword>
<keyword evidence="9" id="KW-1185">Reference proteome</keyword>
<feature type="transmembrane region" description="Helical" evidence="6">
    <location>
        <begin position="505"/>
        <end position="528"/>
    </location>
</feature>
<organism evidence="8 9">
    <name type="scientific">Apatococcus lobatus</name>
    <dbReference type="NCBI Taxonomy" id="904363"/>
    <lineage>
        <taxon>Eukaryota</taxon>
        <taxon>Viridiplantae</taxon>
        <taxon>Chlorophyta</taxon>
        <taxon>core chlorophytes</taxon>
        <taxon>Trebouxiophyceae</taxon>
        <taxon>Chlorellales</taxon>
        <taxon>Chlorellaceae</taxon>
        <taxon>Apatococcus</taxon>
    </lineage>
</organism>
<keyword evidence="4 6" id="KW-1133">Transmembrane helix</keyword>
<protein>
    <recommendedName>
        <fullName evidence="6">Solute carrier family 40 member</fullName>
    </recommendedName>
</protein>
<feature type="compositionally biased region" description="Low complexity" evidence="7">
    <location>
        <begin position="387"/>
        <end position="410"/>
    </location>
</feature>
<evidence type="ECO:0000256" key="6">
    <source>
        <dbReference type="RuleBase" id="RU365065"/>
    </source>
</evidence>
<evidence type="ECO:0000313" key="8">
    <source>
        <dbReference type="EMBL" id="KAK9816300.1"/>
    </source>
</evidence>
<feature type="compositionally biased region" description="Low complexity" evidence="7">
    <location>
        <begin position="347"/>
        <end position="364"/>
    </location>
</feature>
<dbReference type="GO" id="GO:0016020">
    <property type="term" value="C:membrane"/>
    <property type="evidence" value="ECO:0007669"/>
    <property type="project" value="UniProtKB-SubCell"/>
</dbReference>
<reference evidence="8 9" key="1">
    <citation type="journal article" date="2024" name="Nat. Commun.">
        <title>Phylogenomics reveals the evolutionary origins of lichenization in chlorophyte algae.</title>
        <authorList>
            <person name="Puginier C."/>
            <person name="Libourel C."/>
            <person name="Otte J."/>
            <person name="Skaloud P."/>
            <person name="Haon M."/>
            <person name="Grisel S."/>
            <person name="Petersen M."/>
            <person name="Berrin J.G."/>
            <person name="Delaux P.M."/>
            <person name="Dal Grande F."/>
            <person name="Keller J."/>
        </authorList>
    </citation>
    <scope>NUCLEOTIDE SEQUENCE [LARGE SCALE GENOMIC DNA]</scope>
    <source>
        <strain evidence="8 9">SAG 2145</strain>
    </source>
</reference>
<evidence type="ECO:0000256" key="3">
    <source>
        <dbReference type="ARBA" id="ARBA00022692"/>
    </source>
</evidence>
<evidence type="ECO:0000256" key="2">
    <source>
        <dbReference type="ARBA" id="ARBA00022448"/>
    </source>
</evidence>
<feature type="transmembrane region" description="Helical" evidence="6">
    <location>
        <begin position="479"/>
        <end position="498"/>
    </location>
</feature>
<evidence type="ECO:0000256" key="7">
    <source>
        <dbReference type="SAM" id="MobiDB-lite"/>
    </source>
</evidence>
<evidence type="ECO:0000256" key="4">
    <source>
        <dbReference type="ARBA" id="ARBA00022989"/>
    </source>
</evidence>
<sequence>MPLAYCTLHSLPAPPCRRVVLPRQLGGVRSVPDQTRPLRAGQHRPLFTTHRLESSRKQPCRTGRRPVFCQAAAETGDLADHIPEHPAALTSIYWMYGISCLIERAWKFAVPLLLSSLAGGFRLVAALGFVAPLAVALVGPLVGQTLDGIPRSTGLHAAVVGQSCLIIAGGLIMIVLMRQGASVSLRSTPLFWMLLLCVMIERLTSAATEVSVERDCIPEFSGRVRQTALANSNMKLRRLDLASELVGTIGFSFTLGAFGTFRTLLGFVALTCAALPFQIHSIRQVDALLPDQMLNLRASGHAPRAAVPLPPATLTRVPTTPSRLPATREVAISAASRSSRPRHRLPQRQQQQQQQGTSQPASTSNGSHETSQPRGAALSQHAAANAGTSDGHTSSAHSSSSTHVSSTDAAGSSQQGLALPDAARNAVAAARRLPRVWRSYFSQPVLPASLALIMLYFNAVLSPGGLMTAFLSSLGLPGVAAPFRGACAIMGFVGTAVGRTAIARLGLLHAGMLATGLQASLLLGAWAVHRTFLTGGSIHATQGLSGVLSASFMGVPLCIWLFCGLIVCSRIAFWTYDMVDTQILQTAVKSQEAASISSTEVSLCCFSEVIMLGIAILGDDPSTFGSLVTLSAGAVCAAATLFLSWVLFSNAQTVMAHALQSGSGTPSPAPA</sequence>
<comment type="subcellular location">
    <subcellularLocation>
        <location evidence="1 6">Membrane</location>
        <topology evidence="1 6">Multi-pass membrane protein</topology>
    </subcellularLocation>
</comment>
<feature type="transmembrane region" description="Helical" evidence="6">
    <location>
        <begin position="548"/>
        <end position="573"/>
    </location>
</feature>
<dbReference type="PANTHER" id="PTHR11660">
    <property type="entry name" value="SOLUTE CARRIER FAMILY 40 MEMBER"/>
    <property type="match status" value="1"/>
</dbReference>
<feature type="transmembrane region" description="Helical" evidence="6">
    <location>
        <begin position="440"/>
        <end position="459"/>
    </location>
</feature>
<dbReference type="Pfam" id="PF06963">
    <property type="entry name" value="FPN1"/>
    <property type="match status" value="2"/>
</dbReference>
<evidence type="ECO:0000313" key="9">
    <source>
        <dbReference type="Proteomes" id="UP001438707"/>
    </source>
</evidence>
<feature type="transmembrane region" description="Helical" evidence="6">
    <location>
        <begin position="624"/>
        <end position="648"/>
    </location>
</feature>
<comment type="caution">
    <text evidence="8">The sequence shown here is derived from an EMBL/GenBank/DDBJ whole genome shotgun (WGS) entry which is preliminary data.</text>
</comment>
<feature type="transmembrane region" description="Helical" evidence="6">
    <location>
        <begin position="594"/>
        <end position="618"/>
    </location>
</feature>
<evidence type="ECO:0000256" key="5">
    <source>
        <dbReference type="ARBA" id="ARBA00023136"/>
    </source>
</evidence>
<dbReference type="Proteomes" id="UP001438707">
    <property type="component" value="Unassembled WGS sequence"/>
</dbReference>
<feature type="transmembrane region" description="Helical" evidence="6">
    <location>
        <begin position="249"/>
        <end position="275"/>
    </location>
</feature>
<comment type="caution">
    <text evidence="6">Lacks conserved residue(s) required for the propagation of feature annotation.</text>
</comment>
<proteinExistence type="inferred from homology"/>
<gene>
    <name evidence="8" type="ORF">WJX74_003283</name>
</gene>
<keyword evidence="5 6" id="KW-0472">Membrane</keyword>
<name>A0AAW1Q284_9CHLO</name>
<dbReference type="EMBL" id="JALJOS010000080">
    <property type="protein sequence ID" value="KAK9816300.1"/>
    <property type="molecule type" value="Genomic_DNA"/>
</dbReference>
<keyword evidence="3 6" id="KW-0812">Transmembrane</keyword>
<feature type="region of interest" description="Disordered" evidence="7">
    <location>
        <begin position="301"/>
        <end position="417"/>
    </location>
</feature>
<comment type="similarity">
    <text evidence="6">Belongs to the ferroportin (FP) (TC 2.A.100) family. SLC40A subfamily.</text>
</comment>
<dbReference type="AlphaFoldDB" id="A0AAW1Q284"/>
<feature type="transmembrane region" description="Helical" evidence="6">
    <location>
        <begin position="155"/>
        <end position="177"/>
    </location>
</feature>
<dbReference type="InterPro" id="IPR009716">
    <property type="entry name" value="Ferroportin-1"/>
</dbReference>
<evidence type="ECO:0000256" key="1">
    <source>
        <dbReference type="ARBA" id="ARBA00004141"/>
    </source>
</evidence>
<dbReference type="GO" id="GO:0005381">
    <property type="term" value="F:iron ion transmembrane transporter activity"/>
    <property type="evidence" value="ECO:0007669"/>
    <property type="project" value="UniProtKB-UniRule"/>
</dbReference>
<comment type="function">
    <text evidence="6">May be involved in iron transport and iron homeostasis.</text>
</comment>
<keyword evidence="2 6" id="KW-0813">Transport</keyword>
<accession>A0AAW1Q284</accession>